<dbReference type="AlphaFoldDB" id="A0ABD2WJH1"/>
<dbReference type="Gene3D" id="2.40.290.30">
    <property type="entry name" value="Mediator complex subunit 25, ACID domain"/>
    <property type="match status" value="2"/>
</dbReference>
<dbReference type="InterPro" id="IPR038196">
    <property type="entry name" value="Med25_PTOV_sf"/>
</dbReference>
<protein>
    <recommendedName>
        <fullName evidence="1">Mediator complex subunit Med25 PTOV domain-containing protein</fullName>
    </recommendedName>
</protein>
<accession>A0ABD2WJH1</accession>
<keyword evidence="3" id="KW-1185">Reference proteome</keyword>
<feature type="domain" description="Mediator complex subunit Med25 PTOV" evidence="1">
    <location>
        <begin position="242"/>
        <end position="384"/>
    </location>
</feature>
<dbReference type="InterPro" id="IPR021394">
    <property type="entry name" value="Med25_PTOV"/>
</dbReference>
<dbReference type="EMBL" id="JBJJXI010000100">
    <property type="protein sequence ID" value="KAL3393205.1"/>
    <property type="molecule type" value="Genomic_DNA"/>
</dbReference>
<gene>
    <name evidence="2" type="ORF">TKK_012449</name>
</gene>
<proteinExistence type="predicted"/>
<reference evidence="2 3" key="1">
    <citation type="journal article" date="2024" name="bioRxiv">
        <title>A reference genome for Trichogramma kaykai: A tiny desert-dwelling parasitoid wasp with competing sex-ratio distorters.</title>
        <authorList>
            <person name="Culotta J."/>
            <person name="Lindsey A.R."/>
        </authorList>
    </citation>
    <scope>NUCLEOTIDE SEQUENCE [LARGE SCALE GENOMIC DNA]</scope>
    <source>
        <strain evidence="2 3">KSX58</strain>
    </source>
</reference>
<dbReference type="Proteomes" id="UP001627154">
    <property type="component" value="Unassembled WGS sequence"/>
</dbReference>
<feature type="domain" description="Mediator complex subunit Med25 PTOV" evidence="1">
    <location>
        <begin position="88"/>
        <end position="200"/>
    </location>
</feature>
<evidence type="ECO:0000313" key="3">
    <source>
        <dbReference type="Proteomes" id="UP001627154"/>
    </source>
</evidence>
<sequence length="595" mass="69090">MMQNPCDYIDPAAAAAAAEEACRRMRHMSLKDSEEYVRSLYLEMTAADFTRVWTGTAKCSLQRPENLRVSGAAIDRVTYEIWFPTIDMHDMPRFKTEWPEQMNLVMVPRYIMESSDAAQFLTPSRFFHFKKVSSPVDTGKLLKTMASGSVVACMMSPDPLNSTRDVIYLWYDNILQNTMFGIIAHDPDNFLLRLHQAIDHELGFYHEFRYFASLTALTSTRERLDPDALPDDLWKERLRPSFWQGTLESKDFSVPVEWMGGKEEWMCIELPCELTELEIDELEYIKIMQIPQGMKRLSLRVAPHDQLVNAVVRESTIVNARWFILNLEPRARSVKLLKNKLANNFVAYIVLEECQTQIERIMIVTYNRRWKKFIGMVPNHHADLAPCRPKIITGLENMWQGTFELLWNVDGQAKLCMQFVLHQDLVHTRPLLTLLEGCPRVFRAFLISREFMQDNLKSNLLKNSQKFYFGTRETQDRVAHLRKLMKEFVIIVIFRRNNILEVLLFEQKSGDGIFIGTLPSDSNKYVNILKTSSDKSPKTICPEELVKINSSPLHAPNFNNESSKELFNRTFLKALDGKEPSESKYVHLVKTYLSR</sequence>
<dbReference type="Pfam" id="PF11232">
    <property type="entry name" value="Med25"/>
    <property type="match status" value="2"/>
</dbReference>
<name>A0ABD2WJH1_9HYME</name>
<evidence type="ECO:0000313" key="2">
    <source>
        <dbReference type="EMBL" id="KAL3393205.1"/>
    </source>
</evidence>
<evidence type="ECO:0000259" key="1">
    <source>
        <dbReference type="Pfam" id="PF11232"/>
    </source>
</evidence>
<organism evidence="2 3">
    <name type="scientific">Trichogramma kaykai</name>
    <dbReference type="NCBI Taxonomy" id="54128"/>
    <lineage>
        <taxon>Eukaryota</taxon>
        <taxon>Metazoa</taxon>
        <taxon>Ecdysozoa</taxon>
        <taxon>Arthropoda</taxon>
        <taxon>Hexapoda</taxon>
        <taxon>Insecta</taxon>
        <taxon>Pterygota</taxon>
        <taxon>Neoptera</taxon>
        <taxon>Endopterygota</taxon>
        <taxon>Hymenoptera</taxon>
        <taxon>Apocrita</taxon>
        <taxon>Proctotrupomorpha</taxon>
        <taxon>Chalcidoidea</taxon>
        <taxon>Trichogrammatidae</taxon>
        <taxon>Trichogramma</taxon>
    </lineage>
</organism>
<comment type="caution">
    <text evidence="2">The sequence shown here is derived from an EMBL/GenBank/DDBJ whole genome shotgun (WGS) entry which is preliminary data.</text>
</comment>